<keyword evidence="1" id="KW-1133">Transmembrane helix</keyword>
<feature type="transmembrane region" description="Helical" evidence="1">
    <location>
        <begin position="134"/>
        <end position="163"/>
    </location>
</feature>
<dbReference type="Pfam" id="PF04298">
    <property type="entry name" value="Zn_peptidase_2"/>
    <property type="match status" value="1"/>
</dbReference>
<evidence type="ECO:0000313" key="3">
    <source>
        <dbReference type="Proteomes" id="UP000239720"/>
    </source>
</evidence>
<dbReference type="PANTHER" id="PTHR36434:SF1">
    <property type="entry name" value="MEMBRANE PROTEASE YUGP-RELATED"/>
    <property type="match status" value="1"/>
</dbReference>
<accession>A0A2S8REW9</accession>
<proteinExistence type="predicted"/>
<feature type="transmembrane region" description="Helical" evidence="1">
    <location>
        <begin position="6"/>
        <end position="23"/>
    </location>
</feature>
<dbReference type="PANTHER" id="PTHR36434">
    <property type="entry name" value="MEMBRANE PROTEASE YUGP-RELATED"/>
    <property type="match status" value="1"/>
</dbReference>
<evidence type="ECO:0000313" key="2">
    <source>
        <dbReference type="EMBL" id="PQQ68333.1"/>
    </source>
</evidence>
<evidence type="ECO:0000256" key="1">
    <source>
        <dbReference type="SAM" id="Phobius"/>
    </source>
</evidence>
<dbReference type="Proteomes" id="UP000239720">
    <property type="component" value="Unassembled WGS sequence"/>
</dbReference>
<dbReference type="OrthoDB" id="9784298at2"/>
<keyword evidence="1" id="KW-0472">Membrane</keyword>
<keyword evidence="1" id="KW-0812">Transmembrane</keyword>
<dbReference type="InterPro" id="IPR007395">
    <property type="entry name" value="Zn_peptidase_2"/>
</dbReference>
<gene>
    <name evidence="2" type="ORF">B9R14_11330</name>
</gene>
<name>A0A2S8REW9_9FIRM</name>
<dbReference type="AlphaFoldDB" id="A0A2S8REW9"/>
<feature type="transmembrane region" description="Helical" evidence="1">
    <location>
        <begin position="196"/>
        <end position="220"/>
    </location>
</feature>
<organism evidence="2 3">
    <name type="scientific">Acetivibrio saccincola</name>
    <dbReference type="NCBI Taxonomy" id="1677857"/>
    <lineage>
        <taxon>Bacteria</taxon>
        <taxon>Bacillati</taxon>
        <taxon>Bacillota</taxon>
        <taxon>Clostridia</taxon>
        <taxon>Eubacteriales</taxon>
        <taxon>Oscillospiraceae</taxon>
        <taxon>Acetivibrio</taxon>
    </lineage>
</organism>
<reference evidence="2 3" key="1">
    <citation type="journal article" date="2018" name="Syst. Appl. Microbiol.">
        <title>Characterization and high-quality draft genome sequence of Herbivorax saccincola A7, an anaerobic, alkaliphilic, thermophilic, cellulolytic, and xylanolytic bacterium.</title>
        <authorList>
            <person name="Aikawa S."/>
            <person name="Baramee S."/>
            <person name="Sermsathanaswadi J."/>
            <person name="Thianheng P."/>
            <person name="Tachaapaikoon C."/>
            <person name="Shikata A."/>
            <person name="Waeonukul R."/>
            <person name="Pason P."/>
            <person name="Ratanakhanokchai K."/>
            <person name="Kosugi A."/>
        </authorList>
    </citation>
    <scope>NUCLEOTIDE SEQUENCE [LARGE SCALE GENOMIC DNA]</scope>
    <source>
        <strain evidence="2 3">A7</strain>
    </source>
</reference>
<dbReference type="EMBL" id="NEMB01000003">
    <property type="protein sequence ID" value="PQQ68333.1"/>
    <property type="molecule type" value="Genomic_DNA"/>
</dbReference>
<protein>
    <submittedName>
        <fullName evidence="2">Peptidase</fullName>
    </submittedName>
</protein>
<sequence length="227" mass="24767">MYIDSSYLIFVFPALLFAFYAQFKVKNTFNKYSRVPNKKGLTGADVARIILERNGLYDVRVEKVGGELTDHYDPRSKVLRLSQVVYGSNSVAAIGVAAHEAGHAIQHSVGYGPLTLRSSLVPLAGIGSNMGFPLFLMGLIFSFEPLMYAGIIAFSLAVAFYLITLPVEFNASSRAIRSLEDTAVLDYDEVDPAKKVLSAAAMTYVASAAVAIGHLLRLLLIAGRRRR</sequence>
<comment type="caution">
    <text evidence="2">The sequence shown here is derived from an EMBL/GenBank/DDBJ whole genome shotgun (WGS) entry which is preliminary data.</text>
</comment>